<keyword evidence="3" id="KW-1185">Reference proteome</keyword>
<name>A0A6I5L0S6_9FLAO</name>
<dbReference type="SUPFAM" id="SSF53067">
    <property type="entry name" value="Actin-like ATPase domain"/>
    <property type="match status" value="1"/>
</dbReference>
<dbReference type="InterPro" id="IPR043129">
    <property type="entry name" value="ATPase_NBD"/>
</dbReference>
<dbReference type="PANTHER" id="PTHR18964:SF149">
    <property type="entry name" value="BIFUNCTIONAL UDP-N-ACETYLGLUCOSAMINE 2-EPIMERASE_N-ACETYLMANNOSAMINE KINASE"/>
    <property type="match status" value="1"/>
</dbReference>
<protein>
    <submittedName>
        <fullName evidence="2">ROK family protein</fullName>
    </submittedName>
</protein>
<evidence type="ECO:0000256" key="1">
    <source>
        <dbReference type="ARBA" id="ARBA00006479"/>
    </source>
</evidence>
<evidence type="ECO:0000313" key="2">
    <source>
        <dbReference type="EMBL" id="NDV43778.1"/>
    </source>
</evidence>
<dbReference type="PANTHER" id="PTHR18964">
    <property type="entry name" value="ROK (REPRESSOR, ORF, KINASE) FAMILY"/>
    <property type="match status" value="1"/>
</dbReference>
<dbReference type="AlphaFoldDB" id="A0A6I5L0S6"/>
<comment type="caution">
    <text evidence="2">The sequence shown here is derived from an EMBL/GenBank/DDBJ whole genome shotgun (WGS) entry which is preliminary data.</text>
</comment>
<dbReference type="Proteomes" id="UP000468707">
    <property type="component" value="Unassembled WGS sequence"/>
</dbReference>
<dbReference type="RefSeq" id="WP_163635218.1">
    <property type="nucleotide sequence ID" value="NZ_JAAAMI010000004.1"/>
</dbReference>
<evidence type="ECO:0000313" key="3">
    <source>
        <dbReference type="Proteomes" id="UP000468707"/>
    </source>
</evidence>
<comment type="similarity">
    <text evidence="1">Belongs to the ROK (NagC/XylR) family.</text>
</comment>
<sequence>MYSIGVDVGGSHITSCVYNHKTRKLEKETLSNKKVDPQDSKTKIIDNWVACISETIRNSAEDINGIGMAMPGPFDYYNGICKIANVDKLQSLYNVNIRLELSERLKIKPTYIRFINDASAFSIAEALIGPASVYNKIVAITLGTGLGASFLINGRPIMKDKSVPESGYLYNQYYHNTLADELFSTRGIINAYANRTGKSATNVKDLSEEAKTNGHTRKVFEDFGTRLGDFIRPYLNDFDAEALVLGGNISKAFDLFGPSLQEQLGRIPQIYVSEFGEEAAIIGSALLLDEDYYSEIKEDLKLM</sequence>
<gene>
    <name evidence="2" type="ORF">GTK07_10620</name>
</gene>
<reference evidence="2 3" key="1">
    <citation type="submission" date="2020-01" db="EMBL/GenBank/DDBJ databases">
        <title>Muricauda sediminis sp.nov. 40Bstr401.</title>
        <authorList>
            <person name="Xue Z."/>
            <person name="Zhu S."/>
            <person name="Ren N."/>
            <person name="Chen T."/>
            <person name="Chen X."/>
            <person name="Chen J."/>
            <person name="Yang J."/>
        </authorList>
    </citation>
    <scope>NUCLEOTIDE SEQUENCE [LARGE SCALE GENOMIC DNA]</scope>
    <source>
        <strain evidence="2 3">40Bstr401</strain>
    </source>
</reference>
<dbReference type="CDD" id="cd23763">
    <property type="entry name" value="ASKHA_ATPase_ROK"/>
    <property type="match status" value="1"/>
</dbReference>
<dbReference type="EMBL" id="JAAAMI010000004">
    <property type="protein sequence ID" value="NDV43778.1"/>
    <property type="molecule type" value="Genomic_DNA"/>
</dbReference>
<proteinExistence type="inferred from homology"/>
<dbReference type="Pfam" id="PF00480">
    <property type="entry name" value="ROK"/>
    <property type="match status" value="1"/>
</dbReference>
<accession>A0A6I5L0S6</accession>
<organism evidence="2 3">
    <name type="scientific">Flagellimonas sediminis</name>
    <dbReference type="NCBI Taxonomy" id="2696468"/>
    <lineage>
        <taxon>Bacteria</taxon>
        <taxon>Pseudomonadati</taxon>
        <taxon>Bacteroidota</taxon>
        <taxon>Flavobacteriia</taxon>
        <taxon>Flavobacteriales</taxon>
        <taxon>Flavobacteriaceae</taxon>
        <taxon>Flagellimonas</taxon>
    </lineage>
</organism>
<dbReference type="InterPro" id="IPR000600">
    <property type="entry name" value="ROK"/>
</dbReference>
<dbReference type="Gene3D" id="3.30.420.40">
    <property type="match status" value="2"/>
</dbReference>